<feature type="signal peptide" evidence="1">
    <location>
        <begin position="1"/>
        <end position="19"/>
    </location>
</feature>
<protein>
    <recommendedName>
        <fullName evidence="4">DUF3617 domain-containing protein</fullName>
    </recommendedName>
</protein>
<accession>A0A2N3PSF0</accession>
<evidence type="ECO:0000313" key="2">
    <source>
        <dbReference type="EMBL" id="PKU23330.1"/>
    </source>
</evidence>
<feature type="chain" id="PRO_5014807442" description="DUF3617 domain-containing protein" evidence="1">
    <location>
        <begin position="20"/>
        <end position="180"/>
    </location>
</feature>
<proteinExistence type="predicted"/>
<organism evidence="2 3">
    <name type="scientific">Telmatospirillum siberiense</name>
    <dbReference type="NCBI Taxonomy" id="382514"/>
    <lineage>
        <taxon>Bacteria</taxon>
        <taxon>Pseudomonadati</taxon>
        <taxon>Pseudomonadota</taxon>
        <taxon>Alphaproteobacteria</taxon>
        <taxon>Rhodospirillales</taxon>
        <taxon>Rhodospirillaceae</taxon>
        <taxon>Telmatospirillum</taxon>
    </lineage>
</organism>
<evidence type="ECO:0000313" key="3">
    <source>
        <dbReference type="Proteomes" id="UP000233293"/>
    </source>
</evidence>
<dbReference type="RefSeq" id="WP_101251820.1">
    <property type="nucleotide sequence ID" value="NZ_PIUM01000021.1"/>
</dbReference>
<name>A0A2N3PSF0_9PROT</name>
<gene>
    <name evidence="2" type="ORF">CWS72_17000</name>
</gene>
<dbReference type="InterPro" id="IPR022061">
    <property type="entry name" value="DUF3617"/>
</dbReference>
<keyword evidence="3" id="KW-1185">Reference proteome</keyword>
<dbReference type="Pfam" id="PF12276">
    <property type="entry name" value="DUF3617"/>
    <property type="match status" value="1"/>
</dbReference>
<keyword evidence="1" id="KW-0732">Signal</keyword>
<sequence>MRRFSSLLLLLFTAGSALASDIGDLPLKPGLWEVRPLKMIRDGQDVLAQRAAAHAALEKSLQAMPPEKRKRMEELTSGTGRICLSSSDFSAAAKALQPTGCKPTITSKSGNKVSYSWDCTIQGTRSSGKGERVDEGDRVFSHVETQSTDPTGASHGTIHETEMRYVGSDCGSVGGANSAR</sequence>
<dbReference type="Proteomes" id="UP000233293">
    <property type="component" value="Unassembled WGS sequence"/>
</dbReference>
<evidence type="ECO:0008006" key="4">
    <source>
        <dbReference type="Google" id="ProtNLM"/>
    </source>
</evidence>
<dbReference type="EMBL" id="PIUM01000021">
    <property type="protein sequence ID" value="PKU23330.1"/>
    <property type="molecule type" value="Genomic_DNA"/>
</dbReference>
<dbReference type="AlphaFoldDB" id="A0A2N3PSF0"/>
<reference evidence="3" key="1">
    <citation type="submission" date="2017-12" db="EMBL/GenBank/DDBJ databases">
        <title>Draft genome sequence of Telmatospirillum siberiense 26-4b1T, an acidotolerant peatland alphaproteobacterium potentially involved in sulfur cycling.</title>
        <authorList>
            <person name="Hausmann B."/>
            <person name="Pjevac P."/>
            <person name="Schreck K."/>
            <person name="Herbold C.W."/>
            <person name="Daims H."/>
            <person name="Wagner M."/>
            <person name="Pester M."/>
            <person name="Loy A."/>
        </authorList>
    </citation>
    <scope>NUCLEOTIDE SEQUENCE [LARGE SCALE GENOMIC DNA]</scope>
    <source>
        <strain evidence="3">26-4b1</strain>
    </source>
</reference>
<dbReference type="OrthoDB" id="8536404at2"/>
<comment type="caution">
    <text evidence="2">The sequence shown here is derived from an EMBL/GenBank/DDBJ whole genome shotgun (WGS) entry which is preliminary data.</text>
</comment>
<evidence type="ECO:0000256" key="1">
    <source>
        <dbReference type="SAM" id="SignalP"/>
    </source>
</evidence>